<evidence type="ECO:0000313" key="2">
    <source>
        <dbReference type="EMBL" id="GAA1654164.1"/>
    </source>
</evidence>
<evidence type="ECO:0000313" key="3">
    <source>
        <dbReference type="Proteomes" id="UP001500064"/>
    </source>
</evidence>
<evidence type="ECO:0000256" key="1">
    <source>
        <dbReference type="SAM" id="MobiDB-lite"/>
    </source>
</evidence>
<organism evidence="2 3">
    <name type="scientific">Nonomuraea maheshkhaliensis</name>
    <dbReference type="NCBI Taxonomy" id="419590"/>
    <lineage>
        <taxon>Bacteria</taxon>
        <taxon>Bacillati</taxon>
        <taxon>Actinomycetota</taxon>
        <taxon>Actinomycetes</taxon>
        <taxon>Streptosporangiales</taxon>
        <taxon>Streptosporangiaceae</taxon>
        <taxon>Nonomuraea</taxon>
    </lineage>
</organism>
<feature type="region of interest" description="Disordered" evidence="1">
    <location>
        <begin position="162"/>
        <end position="192"/>
    </location>
</feature>
<protein>
    <submittedName>
        <fullName evidence="2">Uncharacterized protein</fullName>
    </submittedName>
</protein>
<reference evidence="3" key="1">
    <citation type="journal article" date="2019" name="Int. J. Syst. Evol. Microbiol.">
        <title>The Global Catalogue of Microorganisms (GCM) 10K type strain sequencing project: providing services to taxonomists for standard genome sequencing and annotation.</title>
        <authorList>
            <consortium name="The Broad Institute Genomics Platform"/>
            <consortium name="The Broad Institute Genome Sequencing Center for Infectious Disease"/>
            <person name="Wu L."/>
            <person name="Ma J."/>
        </authorList>
    </citation>
    <scope>NUCLEOTIDE SEQUENCE [LARGE SCALE GENOMIC DNA]</scope>
    <source>
        <strain evidence="3">JCM 13929</strain>
    </source>
</reference>
<name>A0ABP4RL85_9ACTN</name>
<sequence>MDGRRQGTQRGVMTMTISRGIPRMRGPEPPREAGILVWDVILHLFGSQFRLSRRPMTWTNDVAGFRDYLNTDIAQMLDDPRLRSAEVRDTGPDTAVALGDALTRGEAELVETSPRLAEILQSAIGGNRRIKDAVFAVVTCLRLEDERRFVAPLKLDLGTGFQKAGPTPSSARRWRHCSRSRARSPYSPKRETARRPCGQHCCTGPTCSSSIWRCPVWTGSAPSRRSIGRGRTKQSSC</sequence>
<accession>A0ABP4RL85</accession>
<gene>
    <name evidence="2" type="ORF">GCM10009733_059360</name>
</gene>
<comment type="caution">
    <text evidence="2">The sequence shown here is derived from an EMBL/GenBank/DDBJ whole genome shotgun (WGS) entry which is preliminary data.</text>
</comment>
<feature type="compositionally biased region" description="Basic residues" evidence="1">
    <location>
        <begin position="172"/>
        <end position="182"/>
    </location>
</feature>
<dbReference type="Proteomes" id="UP001500064">
    <property type="component" value="Unassembled WGS sequence"/>
</dbReference>
<dbReference type="EMBL" id="BAAAMU010000050">
    <property type="protein sequence ID" value="GAA1654164.1"/>
    <property type="molecule type" value="Genomic_DNA"/>
</dbReference>
<proteinExistence type="predicted"/>
<keyword evidence="3" id="KW-1185">Reference proteome</keyword>